<feature type="region of interest" description="Disordered" evidence="1">
    <location>
        <begin position="1"/>
        <end position="42"/>
    </location>
</feature>
<feature type="compositionally biased region" description="Gly residues" evidence="1">
    <location>
        <begin position="510"/>
        <end position="520"/>
    </location>
</feature>
<feature type="compositionally biased region" description="Basic residues" evidence="1">
    <location>
        <begin position="117"/>
        <end position="128"/>
    </location>
</feature>
<evidence type="ECO:0000259" key="2">
    <source>
        <dbReference type="PROSITE" id="PS50800"/>
    </source>
</evidence>
<dbReference type="Pfam" id="PF09159">
    <property type="entry name" value="Ydc2-catalyt"/>
    <property type="match status" value="2"/>
</dbReference>
<dbReference type="GeneID" id="92027506"/>
<feature type="compositionally biased region" description="Basic residues" evidence="1">
    <location>
        <begin position="1"/>
        <end position="13"/>
    </location>
</feature>
<sequence>MPPRARLHVKPKTARSTIAASPEAAGPIPPTPKATSTTSASSLKTVDLKTLLALIGSPTSGTKPTLVSRFRHDVAAPRLTPVFRQRAPGSVAHRIVSVDMGIRNLAFCVADVEMRAPRQKQSKSKSKSKSKDKDKDKMPVGPEVSLSVVAWERIAVQELAATDEDDVGGGAAAAEKESFLPAALSRIAYTLLTRKLLPYAPGTLLIEQQRYRSQGSSAVQEWTYRVNMLEGMLWAVLETLKSEEVKTSRTQLASSPVIDESATTSTTGSPSFMPLPSPHAVSPQRVAKFWMTSTPLGRALMAAKQPRKGSSRLKVEKRDKISFLSAWLARSSGSDAVAIPSVVDAVMDEEHIALGSFLDNDVDVSFDTPAATATRDAFLDKMVGKARGRRKKKTATDIGKRRGTTSMDKSDGESTSLATTATAAEVTGDDECAQGHYQGASRPISQEPGEPQQVTAGDVEAQQRHLASTGTEAVQRQQETDHEHESGEESGGQEGAQKTRDAGANIRQGQGQGQSQGQGQGRREHGRLEHDPAHALAQPGADGGGQAITETAATTSSTAASITQEGDIGKLDDLADCLLQAAAWARWEGNRQAVEGLMDEDGDEDALKQFAAACARGVGEV</sequence>
<dbReference type="InterPro" id="IPR012337">
    <property type="entry name" value="RNaseH-like_sf"/>
</dbReference>
<feature type="region of interest" description="Disordered" evidence="1">
    <location>
        <begin position="433"/>
        <end position="526"/>
    </location>
</feature>
<dbReference type="SUPFAM" id="SSF53098">
    <property type="entry name" value="Ribonuclease H-like"/>
    <property type="match status" value="1"/>
</dbReference>
<dbReference type="PROSITE" id="PS50800">
    <property type="entry name" value="SAP"/>
    <property type="match status" value="1"/>
</dbReference>
<feature type="domain" description="SAP" evidence="2">
    <location>
        <begin position="40"/>
        <end position="74"/>
    </location>
</feature>
<organism evidence="3 4">
    <name type="scientific">Phyllosticta citribraziliensis</name>
    <dbReference type="NCBI Taxonomy" id="989973"/>
    <lineage>
        <taxon>Eukaryota</taxon>
        <taxon>Fungi</taxon>
        <taxon>Dikarya</taxon>
        <taxon>Ascomycota</taxon>
        <taxon>Pezizomycotina</taxon>
        <taxon>Dothideomycetes</taxon>
        <taxon>Dothideomycetes incertae sedis</taxon>
        <taxon>Botryosphaeriales</taxon>
        <taxon>Phyllostictaceae</taxon>
        <taxon>Phyllosticta</taxon>
    </lineage>
</organism>
<accession>A0ABR1M6P3</accession>
<evidence type="ECO:0000313" key="4">
    <source>
        <dbReference type="Proteomes" id="UP001360953"/>
    </source>
</evidence>
<feature type="compositionally biased region" description="Polar residues" evidence="1">
    <location>
        <begin position="261"/>
        <end position="270"/>
    </location>
</feature>
<dbReference type="RefSeq" id="XP_066658905.1">
    <property type="nucleotide sequence ID" value="XM_066794600.1"/>
</dbReference>
<dbReference type="EMBL" id="JBBPEH010000002">
    <property type="protein sequence ID" value="KAK7542612.1"/>
    <property type="molecule type" value="Genomic_DNA"/>
</dbReference>
<dbReference type="Gene3D" id="3.30.420.10">
    <property type="entry name" value="Ribonuclease H-like superfamily/Ribonuclease H"/>
    <property type="match status" value="2"/>
</dbReference>
<gene>
    <name evidence="3" type="ORF">J3D65DRAFT_222248</name>
</gene>
<feature type="region of interest" description="Disordered" evidence="1">
    <location>
        <begin position="251"/>
        <end position="277"/>
    </location>
</feature>
<evidence type="ECO:0000313" key="3">
    <source>
        <dbReference type="EMBL" id="KAK7542612.1"/>
    </source>
</evidence>
<protein>
    <submittedName>
        <fullName evidence="3">Mitochondrial resolvase Ydc2</fullName>
    </submittedName>
</protein>
<feature type="compositionally biased region" description="Basic and acidic residues" evidence="1">
    <location>
        <begin position="129"/>
        <end position="138"/>
    </location>
</feature>
<feature type="region of interest" description="Disordered" evidence="1">
    <location>
        <begin position="385"/>
        <end position="420"/>
    </location>
</feature>
<reference evidence="3 4" key="1">
    <citation type="submission" date="2024-04" db="EMBL/GenBank/DDBJ databases">
        <title>Phyllosticta paracitricarpa is synonymous to the EU quarantine fungus P. citricarpa based on phylogenomic analyses.</title>
        <authorList>
            <consortium name="Lawrence Berkeley National Laboratory"/>
            <person name="Van ingen-buijs V.A."/>
            <person name="Van westerhoven A.C."/>
            <person name="Haridas S."/>
            <person name="Skiadas P."/>
            <person name="Martin F."/>
            <person name="Groenewald J.Z."/>
            <person name="Crous P.W."/>
            <person name="Seidl M.F."/>
        </authorList>
    </citation>
    <scope>NUCLEOTIDE SEQUENCE [LARGE SCALE GENOMIC DNA]</scope>
    <source>
        <strain evidence="3 4">CPC 17464</strain>
    </source>
</reference>
<dbReference type="Proteomes" id="UP001360953">
    <property type="component" value="Unassembled WGS sequence"/>
</dbReference>
<dbReference type="PANTHER" id="PTHR28072:SF1">
    <property type="entry name" value="CRUCIFORM CUTTING ENDONUCLEASE 1, MITOCHONDRIAL-RELATED"/>
    <property type="match status" value="1"/>
</dbReference>
<evidence type="ECO:0000256" key="1">
    <source>
        <dbReference type="SAM" id="MobiDB-lite"/>
    </source>
</evidence>
<name>A0ABR1M6P3_9PEZI</name>
<feature type="compositionally biased region" description="Basic and acidic residues" evidence="1">
    <location>
        <begin position="478"/>
        <end position="487"/>
    </location>
</feature>
<feature type="compositionally biased region" description="Low complexity" evidence="1">
    <location>
        <begin position="33"/>
        <end position="42"/>
    </location>
</feature>
<dbReference type="InterPro" id="IPR039197">
    <property type="entry name" value="Mrs1/Cce1"/>
</dbReference>
<feature type="compositionally biased region" description="Polar residues" evidence="1">
    <location>
        <begin position="465"/>
        <end position="477"/>
    </location>
</feature>
<feature type="region of interest" description="Disordered" evidence="1">
    <location>
        <begin position="116"/>
        <end position="140"/>
    </location>
</feature>
<keyword evidence="4" id="KW-1185">Reference proteome</keyword>
<proteinExistence type="predicted"/>
<comment type="caution">
    <text evidence="3">The sequence shown here is derived from an EMBL/GenBank/DDBJ whole genome shotgun (WGS) entry which is preliminary data.</text>
</comment>
<dbReference type="PANTHER" id="PTHR28072">
    <property type="entry name" value="CRUCIFORM CUTTING ENDONUCLEASE 1, MITOCHONDRIAL-RELATED"/>
    <property type="match status" value="1"/>
</dbReference>
<dbReference type="InterPro" id="IPR015242">
    <property type="entry name" value="Ydc2_cat"/>
</dbReference>
<dbReference type="InterPro" id="IPR003034">
    <property type="entry name" value="SAP_dom"/>
</dbReference>
<dbReference type="InterPro" id="IPR036397">
    <property type="entry name" value="RNaseH_sf"/>
</dbReference>